<evidence type="ECO:0000313" key="8">
    <source>
        <dbReference type="Proteomes" id="UP001230188"/>
    </source>
</evidence>
<feature type="region of interest" description="Disordered" evidence="5">
    <location>
        <begin position="214"/>
        <end position="239"/>
    </location>
</feature>
<reference evidence="7" key="1">
    <citation type="submission" date="2023-01" db="EMBL/GenBank/DDBJ databases">
        <title>Metagenome sequencing of chrysophaentin producing Chrysophaeum taylorii.</title>
        <authorList>
            <person name="Davison J."/>
            <person name="Bewley C."/>
        </authorList>
    </citation>
    <scope>NUCLEOTIDE SEQUENCE</scope>
    <source>
        <strain evidence="7">NIES-1699</strain>
    </source>
</reference>
<evidence type="ECO:0000256" key="2">
    <source>
        <dbReference type="ARBA" id="ARBA00023125"/>
    </source>
</evidence>
<dbReference type="Proteomes" id="UP001230188">
    <property type="component" value="Unassembled WGS sequence"/>
</dbReference>
<gene>
    <name evidence="7" type="ORF">CTAYLR_006575</name>
</gene>
<comment type="subcellular location">
    <subcellularLocation>
        <location evidence="1">Nucleus</location>
    </subcellularLocation>
</comment>
<evidence type="ECO:0000313" key="7">
    <source>
        <dbReference type="EMBL" id="KAJ8612444.1"/>
    </source>
</evidence>
<feature type="region of interest" description="Disordered" evidence="5">
    <location>
        <begin position="615"/>
        <end position="654"/>
    </location>
</feature>
<name>A0AAD7UNU3_9STRA</name>
<dbReference type="InterPro" id="IPR036390">
    <property type="entry name" value="WH_DNA-bd_sf"/>
</dbReference>
<evidence type="ECO:0000259" key="6">
    <source>
        <dbReference type="SMART" id="SM00415"/>
    </source>
</evidence>
<feature type="compositionally biased region" description="Low complexity" evidence="5">
    <location>
        <begin position="483"/>
        <end position="496"/>
    </location>
</feature>
<organism evidence="7 8">
    <name type="scientific">Chrysophaeum taylorii</name>
    <dbReference type="NCBI Taxonomy" id="2483200"/>
    <lineage>
        <taxon>Eukaryota</taxon>
        <taxon>Sar</taxon>
        <taxon>Stramenopiles</taxon>
        <taxon>Ochrophyta</taxon>
        <taxon>Pelagophyceae</taxon>
        <taxon>Pelagomonadales</taxon>
        <taxon>Pelagomonadaceae</taxon>
        <taxon>Chrysophaeum</taxon>
    </lineage>
</organism>
<dbReference type="EMBL" id="JAQMWT010000050">
    <property type="protein sequence ID" value="KAJ8612444.1"/>
    <property type="molecule type" value="Genomic_DNA"/>
</dbReference>
<feature type="compositionally biased region" description="Polar residues" evidence="5">
    <location>
        <begin position="141"/>
        <end position="151"/>
    </location>
</feature>
<feature type="compositionally biased region" description="Basic and acidic residues" evidence="5">
    <location>
        <begin position="536"/>
        <end position="545"/>
    </location>
</feature>
<feature type="compositionally biased region" description="Polar residues" evidence="5">
    <location>
        <begin position="174"/>
        <end position="193"/>
    </location>
</feature>
<dbReference type="InterPro" id="IPR036388">
    <property type="entry name" value="WH-like_DNA-bd_sf"/>
</dbReference>
<dbReference type="Gene3D" id="1.10.10.10">
    <property type="entry name" value="Winged helix-like DNA-binding domain superfamily/Winged helix DNA-binding domain"/>
    <property type="match status" value="1"/>
</dbReference>
<feature type="compositionally biased region" description="Low complexity" evidence="5">
    <location>
        <begin position="511"/>
        <end position="528"/>
    </location>
</feature>
<dbReference type="SUPFAM" id="SSF46785">
    <property type="entry name" value="Winged helix' DNA-binding domain"/>
    <property type="match status" value="1"/>
</dbReference>
<dbReference type="PRINTS" id="PR00056">
    <property type="entry name" value="HSFDOMAIN"/>
</dbReference>
<feature type="region of interest" description="Disordered" evidence="5">
    <location>
        <begin position="429"/>
        <end position="545"/>
    </location>
</feature>
<feature type="compositionally biased region" description="Low complexity" evidence="5">
    <location>
        <begin position="334"/>
        <end position="344"/>
    </location>
</feature>
<feature type="compositionally biased region" description="Polar residues" evidence="5">
    <location>
        <begin position="450"/>
        <end position="459"/>
    </location>
</feature>
<evidence type="ECO:0000256" key="4">
    <source>
        <dbReference type="RuleBase" id="RU004020"/>
    </source>
</evidence>
<feature type="region of interest" description="Disordered" evidence="5">
    <location>
        <begin position="270"/>
        <end position="308"/>
    </location>
</feature>
<evidence type="ECO:0000256" key="3">
    <source>
        <dbReference type="ARBA" id="ARBA00023242"/>
    </source>
</evidence>
<dbReference type="GO" id="GO:0043565">
    <property type="term" value="F:sequence-specific DNA binding"/>
    <property type="evidence" value="ECO:0007669"/>
    <property type="project" value="InterPro"/>
</dbReference>
<feature type="compositionally biased region" description="Basic and acidic residues" evidence="5">
    <location>
        <begin position="297"/>
        <end position="306"/>
    </location>
</feature>
<comment type="similarity">
    <text evidence="4">Belongs to the HSF family.</text>
</comment>
<feature type="domain" description="HSF-type DNA-binding" evidence="6">
    <location>
        <begin position="54"/>
        <end position="144"/>
    </location>
</feature>
<dbReference type="Pfam" id="PF00447">
    <property type="entry name" value="HSF_DNA-bind"/>
    <property type="match status" value="1"/>
</dbReference>
<dbReference type="PANTHER" id="PTHR10015">
    <property type="entry name" value="HEAT SHOCK TRANSCRIPTION FACTOR"/>
    <property type="match status" value="1"/>
</dbReference>
<feature type="region of interest" description="Disordered" evidence="5">
    <location>
        <begin position="324"/>
        <end position="348"/>
    </location>
</feature>
<dbReference type="InterPro" id="IPR000232">
    <property type="entry name" value="HSF_DNA-bd"/>
</dbReference>
<comment type="caution">
    <text evidence="7">The sequence shown here is derived from an EMBL/GenBank/DDBJ whole genome shotgun (WGS) entry which is preliminary data.</text>
</comment>
<feature type="compositionally biased region" description="Basic and acidic residues" evidence="5">
    <location>
        <begin position="324"/>
        <end position="333"/>
    </location>
</feature>
<keyword evidence="2" id="KW-0238">DNA-binding</keyword>
<feature type="compositionally biased region" description="Basic residues" evidence="5">
    <location>
        <begin position="676"/>
        <end position="685"/>
    </location>
</feature>
<evidence type="ECO:0000256" key="1">
    <source>
        <dbReference type="ARBA" id="ARBA00004123"/>
    </source>
</evidence>
<feature type="region of interest" description="Disordered" evidence="5">
    <location>
        <begin position="141"/>
        <end position="202"/>
    </location>
</feature>
<sequence>MSEEPAEPPAAAKIALPWLTNAKIPEPGKTDPPDRRETSLLNLKELPRTGKRGAPQAFPHLLFLMLERESKDIIHWTQEGRAFMISDLSSFIANTLVKYFRHSRYASFQRQLNLYGFRKNESGAFEHKFFVREMPELLTRVQRSPQPSKTGSRAKKASIDSADVKKDCVDNFSVRPQQLKNAPSRTSPTNKRPYSTAPHALPGEYETHDIKRQRFAHPPPPQHQGAEAHWSLGDHGRYEPHRMPVVQKMAMPFPSNSPAPAYMAVEGDFSSKMGDGKEPRAIQKNASSATKRGGKQLKGERRRPGDEWQLQPYLEQQQMYPLPEARDQAREESSSSSSQQQQQQLVGYPPTKVEGLYANLRPDEKSAAATLQGGMRAAVPWGGPPMTTAAYGRDRPLERTASMPNLGSYQYGRRDAYGRPYQPYPGLAQAAWGGGDMPQTGDGEMVAPPSTAQWGQQHQSIDRPYMLDMSSNGASSSNKRPAAKQAAGGKRAQNGGRPSGPSKVGPITFNAQQQQQEQYAEQRYGEQQYGEEDERNETPAGERQHDFAVPLGLTPTSIPNGISPTNSDLARAETFFQHPISPTASLYSLPSFCFDGAAPEDASRAAAAASASNAFSLPPSATSTSSRQRGPPQQPRFYQPEHLEGLSQGGAPDEQALYPYYLPRAYAYARPQRSPPKQRAKRRTPKRSDGKVASETVPSEASKGDAHVTFAPDVSQPPSATSHGRPRSFNRLNSEDETSLLRRSISLSSDDWARGFDDTAEVVNTLANFGRSPVHNDHYAPPPTNDGLERHEIEGIFEAQNSFEASNQAFGFGPR</sequence>
<proteinExistence type="inferred from homology"/>
<dbReference type="GO" id="GO:0005634">
    <property type="term" value="C:nucleus"/>
    <property type="evidence" value="ECO:0007669"/>
    <property type="project" value="UniProtKB-SubCell"/>
</dbReference>
<dbReference type="SMART" id="SM00415">
    <property type="entry name" value="HSF"/>
    <property type="match status" value="1"/>
</dbReference>
<dbReference type="GO" id="GO:0003700">
    <property type="term" value="F:DNA-binding transcription factor activity"/>
    <property type="evidence" value="ECO:0007669"/>
    <property type="project" value="InterPro"/>
</dbReference>
<keyword evidence="3" id="KW-0539">Nucleus</keyword>
<dbReference type="AlphaFoldDB" id="A0AAD7UNU3"/>
<accession>A0AAD7UNU3</accession>
<dbReference type="PANTHER" id="PTHR10015:SF427">
    <property type="entry name" value="HEAT SHOCK FACTOR PROTEIN"/>
    <property type="match status" value="1"/>
</dbReference>
<evidence type="ECO:0000256" key="5">
    <source>
        <dbReference type="SAM" id="MobiDB-lite"/>
    </source>
</evidence>
<protein>
    <recommendedName>
        <fullName evidence="6">HSF-type DNA-binding domain-containing protein</fullName>
    </recommendedName>
</protein>
<feature type="compositionally biased region" description="Polar residues" evidence="5">
    <location>
        <begin position="469"/>
        <end position="479"/>
    </location>
</feature>
<feature type="region of interest" description="Disordered" evidence="5">
    <location>
        <begin position="668"/>
        <end position="736"/>
    </location>
</feature>
<keyword evidence="8" id="KW-1185">Reference proteome</keyword>